<evidence type="ECO:0000313" key="2">
    <source>
        <dbReference type="Proteomes" id="UP001056120"/>
    </source>
</evidence>
<comment type="caution">
    <text evidence="1">The sequence shown here is derived from an EMBL/GenBank/DDBJ whole genome shotgun (WGS) entry which is preliminary data.</text>
</comment>
<reference evidence="1 2" key="2">
    <citation type="journal article" date="2022" name="Mol. Ecol. Resour.">
        <title>The genomes of chicory, endive, great burdock and yacon provide insights into Asteraceae paleo-polyploidization history and plant inulin production.</title>
        <authorList>
            <person name="Fan W."/>
            <person name="Wang S."/>
            <person name="Wang H."/>
            <person name="Wang A."/>
            <person name="Jiang F."/>
            <person name="Liu H."/>
            <person name="Zhao H."/>
            <person name="Xu D."/>
            <person name="Zhang Y."/>
        </authorList>
    </citation>
    <scope>NUCLEOTIDE SEQUENCE [LARGE SCALE GENOMIC DNA]</scope>
    <source>
        <strain evidence="2">cv. Yunnan</strain>
        <tissue evidence="1">Leaves</tissue>
    </source>
</reference>
<reference evidence="2" key="1">
    <citation type="journal article" date="2022" name="Mol. Ecol. Resour.">
        <title>The genomes of chicory, endive, great burdock and yacon provide insights into Asteraceae palaeo-polyploidization history and plant inulin production.</title>
        <authorList>
            <person name="Fan W."/>
            <person name="Wang S."/>
            <person name="Wang H."/>
            <person name="Wang A."/>
            <person name="Jiang F."/>
            <person name="Liu H."/>
            <person name="Zhao H."/>
            <person name="Xu D."/>
            <person name="Zhang Y."/>
        </authorList>
    </citation>
    <scope>NUCLEOTIDE SEQUENCE [LARGE SCALE GENOMIC DNA]</scope>
    <source>
        <strain evidence="2">cv. Yunnan</strain>
    </source>
</reference>
<keyword evidence="2" id="KW-1185">Reference proteome</keyword>
<proteinExistence type="predicted"/>
<protein>
    <submittedName>
        <fullName evidence="1">Uncharacterized protein</fullName>
    </submittedName>
</protein>
<gene>
    <name evidence="1" type="ORF">L1987_07048</name>
</gene>
<accession>A0ACB9K002</accession>
<evidence type="ECO:0000313" key="1">
    <source>
        <dbReference type="EMBL" id="KAI3825558.1"/>
    </source>
</evidence>
<dbReference type="Proteomes" id="UP001056120">
    <property type="component" value="Linkage Group LG02"/>
</dbReference>
<organism evidence="1 2">
    <name type="scientific">Smallanthus sonchifolius</name>
    <dbReference type="NCBI Taxonomy" id="185202"/>
    <lineage>
        <taxon>Eukaryota</taxon>
        <taxon>Viridiplantae</taxon>
        <taxon>Streptophyta</taxon>
        <taxon>Embryophyta</taxon>
        <taxon>Tracheophyta</taxon>
        <taxon>Spermatophyta</taxon>
        <taxon>Magnoliopsida</taxon>
        <taxon>eudicotyledons</taxon>
        <taxon>Gunneridae</taxon>
        <taxon>Pentapetalae</taxon>
        <taxon>asterids</taxon>
        <taxon>campanulids</taxon>
        <taxon>Asterales</taxon>
        <taxon>Asteraceae</taxon>
        <taxon>Asteroideae</taxon>
        <taxon>Heliantheae alliance</taxon>
        <taxon>Millerieae</taxon>
        <taxon>Smallanthus</taxon>
    </lineage>
</organism>
<sequence>MEIKQRQMFETYNDDLAYKISNTTVIDSTVLLTSLEVQDAGERDSSLTIPPITPLVHDAAPHVTAPPPPHSDPNATPFIPENEGTSNDRHEDNSEPDNQLRRSSRSKRPTNFDDYVNYLTEAEMDAEKFTDPTSYQKPLAVISLLNGTKL</sequence>
<dbReference type="EMBL" id="CM042019">
    <property type="protein sequence ID" value="KAI3825558.1"/>
    <property type="molecule type" value="Genomic_DNA"/>
</dbReference>
<name>A0ACB9K002_9ASTR</name>